<dbReference type="AlphaFoldDB" id="A0A1Y0AYX2"/>
<gene>
    <name evidence="1" type="ORF">AEK19_MT1150</name>
</gene>
<accession>A0A1Y0AYX2</accession>
<dbReference type="EMBL" id="KY774314">
    <property type="protein sequence ID" value="ART30353.1"/>
    <property type="molecule type" value="Genomic_DNA"/>
</dbReference>
<proteinExistence type="predicted"/>
<keyword evidence="1" id="KW-0496">Mitochondrion</keyword>
<geneLocation type="mitochondrion" evidence="1"/>
<protein>
    <submittedName>
        <fullName evidence="1">Uncharacterized protein</fullName>
    </submittedName>
</protein>
<evidence type="ECO:0000313" key="1">
    <source>
        <dbReference type="EMBL" id="ART30353.1"/>
    </source>
</evidence>
<sequence>MNPKGGQPSLELELLPLSLIRSYGNCLRLRGVTRKKRSYSWWEGKRASCVRLQSTYFHSPPPCLYVKLKPFSSILGFQFCFKVFILTCDLTRKALVQSSLPFSDSSCPFLWYRAGNVLFFLFPSPVLRPLDVCM</sequence>
<organism evidence="1">
    <name type="scientific">Utricularia reniformis</name>
    <dbReference type="NCBI Taxonomy" id="192314"/>
    <lineage>
        <taxon>Eukaryota</taxon>
        <taxon>Viridiplantae</taxon>
        <taxon>Streptophyta</taxon>
        <taxon>Embryophyta</taxon>
        <taxon>Tracheophyta</taxon>
        <taxon>Spermatophyta</taxon>
        <taxon>Magnoliopsida</taxon>
        <taxon>eudicotyledons</taxon>
        <taxon>Gunneridae</taxon>
        <taxon>Pentapetalae</taxon>
        <taxon>asterids</taxon>
        <taxon>lamiids</taxon>
        <taxon>Lamiales</taxon>
        <taxon>Lentibulariaceae</taxon>
        <taxon>Utricularia</taxon>
    </lineage>
</organism>
<reference evidence="1" key="1">
    <citation type="submission" date="2017-03" db="EMBL/GenBank/DDBJ databases">
        <title>The mitochondrial genome of the carnivorous plant Utricularia reniformis (Lentibulariaceae): structure, comparative analysis and evolutionary landmarks.</title>
        <authorList>
            <person name="Silva S.R."/>
            <person name="Alvarenga D.O."/>
            <person name="Michael T.P."/>
            <person name="Miranda V.F.O."/>
            <person name="Varani A.M."/>
        </authorList>
    </citation>
    <scope>NUCLEOTIDE SEQUENCE</scope>
</reference>
<name>A0A1Y0AYX2_9LAMI</name>